<dbReference type="NCBIfam" id="NF005089">
    <property type="entry name" value="PRK06522.1-4"/>
    <property type="match status" value="1"/>
</dbReference>
<evidence type="ECO:0000313" key="6">
    <source>
        <dbReference type="Proteomes" id="UP000727907"/>
    </source>
</evidence>
<dbReference type="Pfam" id="PF02558">
    <property type="entry name" value="ApbA"/>
    <property type="match status" value="1"/>
</dbReference>
<dbReference type="PANTHER" id="PTHR21708">
    <property type="entry name" value="PROBABLE 2-DEHYDROPANTOATE 2-REDUCTASE"/>
    <property type="match status" value="1"/>
</dbReference>
<comment type="caution">
    <text evidence="5">The sequence shown here is derived from an EMBL/GenBank/DDBJ whole genome shotgun (WGS) entry which is preliminary data.</text>
</comment>
<proteinExistence type="predicted"/>
<evidence type="ECO:0000256" key="2">
    <source>
        <dbReference type="ARBA" id="ARBA00032024"/>
    </source>
</evidence>
<dbReference type="PANTHER" id="PTHR21708:SF45">
    <property type="entry name" value="2-DEHYDROPANTOATE 2-REDUCTASE"/>
    <property type="match status" value="1"/>
</dbReference>
<dbReference type="Pfam" id="PF08546">
    <property type="entry name" value="ApbA_C"/>
    <property type="match status" value="1"/>
</dbReference>
<dbReference type="InterPro" id="IPR051402">
    <property type="entry name" value="KPR-Related"/>
</dbReference>
<evidence type="ECO:0000259" key="3">
    <source>
        <dbReference type="Pfam" id="PF02558"/>
    </source>
</evidence>
<dbReference type="Proteomes" id="UP000727907">
    <property type="component" value="Unassembled WGS sequence"/>
</dbReference>
<keyword evidence="6" id="KW-1185">Reference proteome</keyword>
<dbReference type="InterPro" id="IPR013332">
    <property type="entry name" value="KPR_N"/>
</dbReference>
<dbReference type="EMBL" id="JAHOPB010000002">
    <property type="protein sequence ID" value="MBU8876306.1"/>
    <property type="molecule type" value="Genomic_DNA"/>
</dbReference>
<protein>
    <recommendedName>
        <fullName evidence="1">2-dehydropantoate 2-reductase</fullName>
        <ecNumber evidence="1">1.1.1.169</ecNumber>
    </recommendedName>
    <alternativeName>
        <fullName evidence="2">Ketopantoate reductase</fullName>
    </alternativeName>
</protein>
<evidence type="ECO:0000256" key="1">
    <source>
        <dbReference type="ARBA" id="ARBA00013014"/>
    </source>
</evidence>
<sequence length="326" mass="34031">MKVCIVGAGAIGGLIGARLAASTDCQVSALARGETLAALNAEGWRLKQGDGLITGKAHASSDARELGPQDLVVVAVKAPSMAPIAAQIGALLKPDTIVLPAMNGVPWWFSQGLPAVGEQPLQSVDPGGAIARAIPLRHVIGCVVHLSAATTEPGLVQHRNGMGLIVGEPDGSTSARLETLHELLARAGFDVTSSDAIRHDIWYKLWGNMTMNPVSAITGATGDRMLDDPLVRAFCSAAMREAAAIGARIGCVIDQDPEARHAITRELGAFKTSMLVDVERGKPIELDAIVTAVHELGRRTGVPTPNIDALLGLTRLFARTRGLLPG</sequence>
<organism evidence="5 6">
    <name type="scientific">Reyranella humidisoli</name>
    <dbReference type="NCBI Taxonomy" id="2849149"/>
    <lineage>
        <taxon>Bacteria</taxon>
        <taxon>Pseudomonadati</taxon>
        <taxon>Pseudomonadota</taxon>
        <taxon>Alphaproteobacteria</taxon>
        <taxon>Hyphomicrobiales</taxon>
        <taxon>Reyranellaceae</taxon>
        <taxon>Reyranella</taxon>
    </lineage>
</organism>
<dbReference type="EC" id="1.1.1.169" evidence="1"/>
<dbReference type="RefSeq" id="WP_216964998.1">
    <property type="nucleotide sequence ID" value="NZ_JAHOPB010000002.1"/>
</dbReference>
<evidence type="ECO:0000313" key="5">
    <source>
        <dbReference type="EMBL" id="MBU8876306.1"/>
    </source>
</evidence>
<reference evidence="5 6" key="1">
    <citation type="submission" date="2021-06" db="EMBL/GenBank/DDBJ databases">
        <authorList>
            <person name="Lee D.H."/>
        </authorList>
    </citation>
    <scope>NUCLEOTIDE SEQUENCE [LARGE SCALE GENOMIC DNA]</scope>
    <source>
        <strain evidence="5 6">MMS21-HV4-11</strain>
    </source>
</reference>
<feature type="domain" description="Ketopantoate reductase N-terminal" evidence="3">
    <location>
        <begin position="3"/>
        <end position="168"/>
    </location>
</feature>
<evidence type="ECO:0000259" key="4">
    <source>
        <dbReference type="Pfam" id="PF08546"/>
    </source>
</evidence>
<feature type="domain" description="Ketopantoate reductase C-terminal" evidence="4">
    <location>
        <begin position="197"/>
        <end position="315"/>
    </location>
</feature>
<name>A0ABS6IPQ0_9HYPH</name>
<gene>
    <name evidence="5" type="ORF">KQ910_21205</name>
</gene>
<dbReference type="InterPro" id="IPR013752">
    <property type="entry name" value="KPA_reductase"/>
</dbReference>
<accession>A0ABS6IPQ0</accession>